<reference evidence="7" key="1">
    <citation type="journal article" date="2019" name="Int. J. Syst. Evol. Microbiol.">
        <title>The Global Catalogue of Microorganisms (GCM) 10K type strain sequencing project: providing services to taxonomists for standard genome sequencing and annotation.</title>
        <authorList>
            <consortium name="The Broad Institute Genomics Platform"/>
            <consortium name="The Broad Institute Genome Sequencing Center for Infectious Disease"/>
            <person name="Wu L."/>
            <person name="Ma J."/>
        </authorList>
    </citation>
    <scope>NUCLEOTIDE SEQUENCE [LARGE SCALE GENOMIC DNA]</scope>
    <source>
        <strain evidence="7">JCM 18961</strain>
    </source>
</reference>
<dbReference type="SUPFAM" id="SSF52172">
    <property type="entry name" value="CheY-like"/>
    <property type="match status" value="1"/>
</dbReference>
<feature type="modified residue" description="4-aspartylphosphate" evidence="3">
    <location>
        <position position="57"/>
    </location>
</feature>
<name>A0ABP8YKK9_9MICO</name>
<dbReference type="RefSeq" id="WP_345504926.1">
    <property type="nucleotide sequence ID" value="NZ_BAABLO010000012.1"/>
</dbReference>
<evidence type="ECO:0000256" key="1">
    <source>
        <dbReference type="ARBA" id="ARBA00022553"/>
    </source>
</evidence>
<comment type="caution">
    <text evidence="6">The sequence shown here is derived from an EMBL/GenBank/DDBJ whole genome shotgun (WGS) entry which is preliminary data.</text>
</comment>
<gene>
    <name evidence="6" type="ORF">GCM10025782_32740</name>
</gene>
<dbReference type="InterPro" id="IPR039420">
    <property type="entry name" value="WalR-like"/>
</dbReference>
<dbReference type="InterPro" id="IPR011006">
    <property type="entry name" value="CheY-like_superfamily"/>
</dbReference>
<sequence>MPAPIRVVVVDDHEVFVDALVVCLADYEDLTVVGTATTLEGGEALLEQGSFDVMVLDLDLAGVDGLPLAVEALQRRPDVGVVIVTGLESGNQIVEAVQGGVRGWVTKTATPDELVEAVRGVAHGETRIPADLLAGVLVSLSRGQRAPLEHVQGIGELTTRELEVLACLAEGMSRTEIGELLHVSPNTVRTHIQSILHKLKVHSALAAVAIARRAGVTGPTVLTG</sequence>
<proteinExistence type="predicted"/>
<protein>
    <submittedName>
        <fullName evidence="6">Response regulator transcription factor</fullName>
    </submittedName>
</protein>
<dbReference type="Pfam" id="PF00072">
    <property type="entry name" value="Response_reg"/>
    <property type="match status" value="1"/>
</dbReference>
<dbReference type="Proteomes" id="UP001500556">
    <property type="component" value="Unassembled WGS sequence"/>
</dbReference>
<dbReference type="PROSITE" id="PS50043">
    <property type="entry name" value="HTH_LUXR_2"/>
    <property type="match status" value="1"/>
</dbReference>
<dbReference type="CDD" id="cd06170">
    <property type="entry name" value="LuxR_C_like"/>
    <property type="match status" value="1"/>
</dbReference>
<dbReference type="Pfam" id="PF00196">
    <property type="entry name" value="GerE"/>
    <property type="match status" value="1"/>
</dbReference>
<dbReference type="InterPro" id="IPR000792">
    <property type="entry name" value="Tscrpt_reg_LuxR_C"/>
</dbReference>
<organism evidence="6 7">
    <name type="scientific">Pedococcus ginsenosidimutans</name>
    <dbReference type="NCBI Taxonomy" id="490570"/>
    <lineage>
        <taxon>Bacteria</taxon>
        <taxon>Bacillati</taxon>
        <taxon>Actinomycetota</taxon>
        <taxon>Actinomycetes</taxon>
        <taxon>Micrococcales</taxon>
        <taxon>Intrasporangiaceae</taxon>
        <taxon>Pedococcus</taxon>
    </lineage>
</organism>
<dbReference type="Gene3D" id="3.40.50.2300">
    <property type="match status" value="1"/>
</dbReference>
<evidence type="ECO:0000259" key="5">
    <source>
        <dbReference type="PROSITE" id="PS50110"/>
    </source>
</evidence>
<dbReference type="SMART" id="SM00421">
    <property type="entry name" value="HTH_LUXR"/>
    <property type="match status" value="1"/>
</dbReference>
<dbReference type="InterPro" id="IPR058245">
    <property type="entry name" value="NreC/VraR/RcsB-like_REC"/>
</dbReference>
<accession>A0ABP8YKK9</accession>
<evidence type="ECO:0000259" key="4">
    <source>
        <dbReference type="PROSITE" id="PS50043"/>
    </source>
</evidence>
<dbReference type="CDD" id="cd17535">
    <property type="entry name" value="REC_NarL-like"/>
    <property type="match status" value="1"/>
</dbReference>
<feature type="domain" description="HTH luxR-type" evidence="4">
    <location>
        <begin position="150"/>
        <end position="215"/>
    </location>
</feature>
<dbReference type="EMBL" id="BAABLO010000012">
    <property type="protein sequence ID" value="GAA4731085.1"/>
    <property type="molecule type" value="Genomic_DNA"/>
</dbReference>
<keyword evidence="2" id="KW-0238">DNA-binding</keyword>
<keyword evidence="7" id="KW-1185">Reference proteome</keyword>
<dbReference type="InterPro" id="IPR016032">
    <property type="entry name" value="Sig_transdc_resp-reg_C-effctor"/>
</dbReference>
<evidence type="ECO:0000313" key="6">
    <source>
        <dbReference type="EMBL" id="GAA4731085.1"/>
    </source>
</evidence>
<dbReference type="PRINTS" id="PR00038">
    <property type="entry name" value="HTHLUXR"/>
</dbReference>
<dbReference type="PROSITE" id="PS50110">
    <property type="entry name" value="RESPONSE_REGULATORY"/>
    <property type="match status" value="1"/>
</dbReference>
<keyword evidence="1 3" id="KW-0597">Phosphoprotein</keyword>
<dbReference type="InterPro" id="IPR001789">
    <property type="entry name" value="Sig_transdc_resp-reg_receiver"/>
</dbReference>
<dbReference type="SMART" id="SM00448">
    <property type="entry name" value="REC"/>
    <property type="match status" value="1"/>
</dbReference>
<evidence type="ECO:0000256" key="2">
    <source>
        <dbReference type="ARBA" id="ARBA00023125"/>
    </source>
</evidence>
<feature type="domain" description="Response regulatory" evidence="5">
    <location>
        <begin position="6"/>
        <end position="122"/>
    </location>
</feature>
<evidence type="ECO:0000256" key="3">
    <source>
        <dbReference type="PROSITE-ProRule" id="PRU00169"/>
    </source>
</evidence>
<evidence type="ECO:0000313" key="7">
    <source>
        <dbReference type="Proteomes" id="UP001500556"/>
    </source>
</evidence>
<dbReference type="PANTHER" id="PTHR43214">
    <property type="entry name" value="TWO-COMPONENT RESPONSE REGULATOR"/>
    <property type="match status" value="1"/>
</dbReference>
<dbReference type="SUPFAM" id="SSF46894">
    <property type="entry name" value="C-terminal effector domain of the bipartite response regulators"/>
    <property type="match status" value="1"/>
</dbReference>